<dbReference type="OrthoDB" id="2800666at2759"/>
<dbReference type="InterPro" id="IPR032675">
    <property type="entry name" value="LRR_dom_sf"/>
</dbReference>
<reference evidence="1 2" key="1">
    <citation type="submission" date="2021-08" db="EMBL/GenBank/DDBJ databases">
        <title>Draft Genome Sequence of Phanerochaete sordida strain YK-624.</title>
        <authorList>
            <person name="Mori T."/>
            <person name="Dohra H."/>
            <person name="Suzuki T."/>
            <person name="Kawagishi H."/>
            <person name="Hirai H."/>
        </authorList>
    </citation>
    <scope>NUCLEOTIDE SEQUENCE [LARGE SCALE GENOMIC DNA]</scope>
    <source>
        <strain evidence="1 2">YK-624</strain>
    </source>
</reference>
<gene>
    <name evidence="1" type="ORF">PsYK624_099980</name>
</gene>
<accession>A0A9P3LGP0</accession>
<evidence type="ECO:0000313" key="1">
    <source>
        <dbReference type="EMBL" id="GJE93834.1"/>
    </source>
</evidence>
<keyword evidence="2" id="KW-1185">Reference proteome</keyword>
<evidence type="ECO:0000313" key="2">
    <source>
        <dbReference type="Proteomes" id="UP000703269"/>
    </source>
</evidence>
<comment type="caution">
    <text evidence="1">The sequence shown here is derived from an EMBL/GenBank/DDBJ whole genome shotgun (WGS) entry which is preliminary data.</text>
</comment>
<dbReference type="SUPFAM" id="SSF52047">
    <property type="entry name" value="RNI-like"/>
    <property type="match status" value="1"/>
</dbReference>
<organism evidence="1 2">
    <name type="scientific">Phanerochaete sordida</name>
    <dbReference type="NCBI Taxonomy" id="48140"/>
    <lineage>
        <taxon>Eukaryota</taxon>
        <taxon>Fungi</taxon>
        <taxon>Dikarya</taxon>
        <taxon>Basidiomycota</taxon>
        <taxon>Agaricomycotina</taxon>
        <taxon>Agaricomycetes</taxon>
        <taxon>Polyporales</taxon>
        <taxon>Phanerochaetaceae</taxon>
        <taxon>Phanerochaete</taxon>
    </lineage>
</organism>
<dbReference type="Gene3D" id="3.80.10.10">
    <property type="entry name" value="Ribonuclease Inhibitor"/>
    <property type="match status" value="1"/>
</dbReference>
<dbReference type="EMBL" id="BPQB01000035">
    <property type="protein sequence ID" value="GJE93834.1"/>
    <property type="molecule type" value="Genomic_DNA"/>
</dbReference>
<dbReference type="Proteomes" id="UP000703269">
    <property type="component" value="Unassembled WGS sequence"/>
</dbReference>
<dbReference type="Gene3D" id="1.20.1280.50">
    <property type="match status" value="1"/>
</dbReference>
<sequence length="637" mass="71006">MAAIQHGEETSNVVFAGHGPRLDRATRAHLEAGIRVGEKMLVGMKHALNADIWVNRLPDELLLEIFKCYIAWRKKQLGDCNIVQAFRNRGHGTLAWVRITHVCHHWRQLALSCATFWSDIRLSRYSAAHAFLERSQQAPLSIHCRLLYSDATKRTKKYQLLQTMLAQASRIRALSLSYSNLEHNTRSRYPAEPDMGTCEFPELRSLSMTLESGNENTAPSFVARCPSFPRLQELRLQNYSLSLVETLAQKVPSLARLHLTGYNSEVMVDWNAVLTFLRSLPQLEELCLCDDVRHSQVAALGDPLNQSTLALNTIVTLPKLIFLRLACPIQSAPILLRHISHPANTKVRIDVDPPMGPLGGVEDGLAIFATALGLHITGQRVLGESEPFLSFSIDSPTETGVRVCMWTEALPTLSQAGDSSYSRGSDVYSRASIQLYFLYYTAATVFMNFTKALPLETIQCLFVGGYSAGELSYIPCEHTWRTAFAGATHVRELSVYANSGRHLPTALCPTVATACDGTQAWRVLFPRIDVLRMQHPDFTRGDAIRWKAAMPPAGWVVDLQGADGPRQVGLRMRLARLVVRKAVQIDVAHLNLLKQCLGAAAVEWDGVKKWRGRLPNQGRAAVLEYVNHDPGWVDDDI</sequence>
<proteinExistence type="predicted"/>
<name>A0A9P3LGP0_9APHY</name>
<dbReference type="AlphaFoldDB" id="A0A9P3LGP0"/>
<evidence type="ECO:0008006" key="3">
    <source>
        <dbReference type="Google" id="ProtNLM"/>
    </source>
</evidence>
<protein>
    <recommendedName>
        <fullName evidence="3">F-box domain-containing protein</fullName>
    </recommendedName>
</protein>